<proteinExistence type="predicted"/>
<gene>
    <name evidence="1" type="ORF">VFPPC_17680</name>
</gene>
<evidence type="ECO:0000313" key="2">
    <source>
        <dbReference type="Proteomes" id="UP000078397"/>
    </source>
</evidence>
<dbReference type="KEGG" id="pchm:VFPPC_17680"/>
<evidence type="ECO:0000313" key="1">
    <source>
        <dbReference type="EMBL" id="OWT43144.1"/>
    </source>
</evidence>
<dbReference type="GeneID" id="33936611"/>
<dbReference type="Proteomes" id="UP000078397">
    <property type="component" value="Unassembled WGS sequence"/>
</dbReference>
<dbReference type="EMBL" id="LSBJ02000003">
    <property type="protein sequence ID" value="OWT43144.1"/>
    <property type="molecule type" value="Genomic_DNA"/>
</dbReference>
<accession>A0A219AS78</accession>
<dbReference type="RefSeq" id="XP_022285593.1">
    <property type="nucleotide sequence ID" value="XM_022429369.1"/>
</dbReference>
<name>A0A219AS78_METCM</name>
<dbReference type="AlphaFoldDB" id="A0A219AS78"/>
<keyword evidence="2" id="KW-1185">Reference proteome</keyword>
<protein>
    <submittedName>
        <fullName evidence="1">Uncharacterized protein</fullName>
    </submittedName>
</protein>
<reference evidence="1 2" key="1">
    <citation type="journal article" date="2016" name="PLoS Pathog.">
        <title>Biosynthesis of antibiotic leucinostatins in bio-control fungus Purpureocillium lilacinum and their inhibition on phytophthora revealed by genome mining.</title>
        <authorList>
            <person name="Wang G."/>
            <person name="Liu Z."/>
            <person name="Lin R."/>
            <person name="Li E."/>
            <person name="Mao Z."/>
            <person name="Ling J."/>
            <person name="Yang Y."/>
            <person name="Yin W.B."/>
            <person name="Xie B."/>
        </authorList>
    </citation>
    <scope>NUCLEOTIDE SEQUENCE [LARGE SCALE GENOMIC DNA]</scope>
    <source>
        <strain evidence="1">170</strain>
    </source>
</reference>
<organism evidence="1 2">
    <name type="scientific">Pochonia chlamydosporia 170</name>
    <dbReference type="NCBI Taxonomy" id="1380566"/>
    <lineage>
        <taxon>Eukaryota</taxon>
        <taxon>Fungi</taxon>
        <taxon>Dikarya</taxon>
        <taxon>Ascomycota</taxon>
        <taxon>Pezizomycotina</taxon>
        <taxon>Sordariomycetes</taxon>
        <taxon>Hypocreomycetidae</taxon>
        <taxon>Hypocreales</taxon>
        <taxon>Clavicipitaceae</taxon>
        <taxon>Pochonia</taxon>
    </lineage>
</organism>
<sequence length="104" mass="11692">MPAQSVPLPSFLIDIVCQSSSGRASSRQVVWRAKLEHLRQMKDRSQPPALHGDLTTSNVELHIATACNPRVTLSYVRRCNRRLAVQVHLMHGEANTTDFSHSIY</sequence>
<comment type="caution">
    <text evidence="1">The sequence shown here is derived from an EMBL/GenBank/DDBJ whole genome shotgun (WGS) entry which is preliminary data.</text>
</comment>